<feature type="transmembrane region" description="Helical" evidence="8">
    <location>
        <begin position="124"/>
        <end position="142"/>
    </location>
</feature>
<dbReference type="GO" id="GO:0033214">
    <property type="term" value="P:siderophore-iron import into cell"/>
    <property type="evidence" value="ECO:0007669"/>
    <property type="project" value="TreeGrafter"/>
</dbReference>
<evidence type="ECO:0000313" key="10">
    <source>
        <dbReference type="Proteomes" id="UP001486888"/>
    </source>
</evidence>
<dbReference type="PANTHER" id="PTHR30472">
    <property type="entry name" value="FERRIC ENTEROBACTIN TRANSPORT SYSTEM PERMEASE PROTEIN"/>
    <property type="match status" value="1"/>
</dbReference>
<keyword evidence="4" id="KW-1003">Cell membrane</keyword>
<comment type="similarity">
    <text evidence="2">Belongs to the binding-protein-dependent transport system permease family. FecCD subfamily.</text>
</comment>
<evidence type="ECO:0000256" key="1">
    <source>
        <dbReference type="ARBA" id="ARBA00004651"/>
    </source>
</evidence>
<accession>A0AAU6WGK3</accession>
<organism evidence="9 10">
    <name type="scientific">Glutamicibacter ectropisis</name>
    <dbReference type="NCBI Taxonomy" id="3046593"/>
    <lineage>
        <taxon>Bacteria</taxon>
        <taxon>Bacillati</taxon>
        <taxon>Actinomycetota</taxon>
        <taxon>Actinomycetes</taxon>
        <taxon>Micrococcales</taxon>
        <taxon>Micrococcaceae</taxon>
        <taxon>Glutamicibacter</taxon>
    </lineage>
</organism>
<evidence type="ECO:0000256" key="4">
    <source>
        <dbReference type="ARBA" id="ARBA00022475"/>
    </source>
</evidence>
<protein>
    <submittedName>
        <fullName evidence="9">Iron ABC transporter permease</fullName>
    </submittedName>
</protein>
<keyword evidence="3" id="KW-0813">Transport</keyword>
<name>A0AAU6WGK3_9MICC</name>
<evidence type="ECO:0000256" key="5">
    <source>
        <dbReference type="ARBA" id="ARBA00022692"/>
    </source>
</evidence>
<feature type="transmembrane region" description="Helical" evidence="8">
    <location>
        <begin position="62"/>
        <end position="83"/>
    </location>
</feature>
<sequence length="330" mass="34230">MKNSRVDKSAKWLPLLGAVSLVLVAGSAFFGEYRVSLADFGNTLLGNPPAPLTEFFIMQRRIPRALVALLAGMMLAASGSLLQQLLRNPLASPDIIGITNGASLGGCLVILIFGGSLADASGGALIGAACVSVALLVAVRVFRLSGTKLILLGVGLAALSTALINYLLTQVFVPSAQIAQTWLVGSLQGRGWEEVPWLSAGVVLLIVVHCGFDRELRMLQMGDDLASALGVSVGKVRALLFAVAAILAALAVLCAGPIGFIALVAPHISQSMTGSRNLLVCALSGGILLMLSDLAAQYLLPVVLPVGVVTIVFGGGFFLWMLFKQGRVSV</sequence>
<dbReference type="Proteomes" id="UP001486888">
    <property type="component" value="Chromosome"/>
</dbReference>
<dbReference type="Gene3D" id="1.10.3470.10">
    <property type="entry name" value="ABC transporter involved in vitamin B12 uptake, BtuC"/>
    <property type="match status" value="1"/>
</dbReference>
<dbReference type="Pfam" id="PF01032">
    <property type="entry name" value="FecCD"/>
    <property type="match status" value="1"/>
</dbReference>
<dbReference type="GO" id="GO:0005886">
    <property type="term" value="C:plasma membrane"/>
    <property type="evidence" value="ECO:0007669"/>
    <property type="project" value="UniProtKB-SubCell"/>
</dbReference>
<evidence type="ECO:0000256" key="2">
    <source>
        <dbReference type="ARBA" id="ARBA00007935"/>
    </source>
</evidence>
<dbReference type="RefSeq" id="WP_345473407.1">
    <property type="nucleotide sequence ID" value="NZ_CP125942.1"/>
</dbReference>
<dbReference type="EMBL" id="CP125942">
    <property type="protein sequence ID" value="XAO46820.1"/>
    <property type="molecule type" value="Genomic_DNA"/>
</dbReference>
<evidence type="ECO:0000256" key="3">
    <source>
        <dbReference type="ARBA" id="ARBA00022448"/>
    </source>
</evidence>
<evidence type="ECO:0000256" key="6">
    <source>
        <dbReference type="ARBA" id="ARBA00022989"/>
    </source>
</evidence>
<dbReference type="SUPFAM" id="SSF81345">
    <property type="entry name" value="ABC transporter involved in vitamin B12 uptake, BtuC"/>
    <property type="match status" value="1"/>
</dbReference>
<keyword evidence="10" id="KW-1185">Reference proteome</keyword>
<comment type="subcellular location">
    <subcellularLocation>
        <location evidence="1">Cell membrane</location>
        <topology evidence="1">Multi-pass membrane protein</topology>
    </subcellularLocation>
</comment>
<dbReference type="PANTHER" id="PTHR30472:SF24">
    <property type="entry name" value="FERRIC ENTEROBACTIN TRANSPORT SYSTEM PERMEASE PROTEIN FEPG"/>
    <property type="match status" value="1"/>
</dbReference>
<dbReference type="InterPro" id="IPR037294">
    <property type="entry name" value="ABC_BtuC-like"/>
</dbReference>
<keyword evidence="5 8" id="KW-0812">Transmembrane</keyword>
<feature type="transmembrane region" description="Helical" evidence="8">
    <location>
        <begin position="149"/>
        <end position="168"/>
    </location>
</feature>
<reference evidence="9 10" key="1">
    <citation type="submission" date="2023-05" db="EMBL/GenBank/DDBJ databases">
        <title>Glutamicibacter sp. B1, complete genome.</title>
        <authorList>
            <person name="Long Y.H."/>
            <person name="Fang T."/>
            <person name="Li X.Y."/>
        </authorList>
    </citation>
    <scope>NUCLEOTIDE SEQUENCE [LARGE SCALE GENOMIC DNA]</scope>
    <source>
        <strain evidence="9 10">B1</strain>
    </source>
</reference>
<dbReference type="CDD" id="cd06550">
    <property type="entry name" value="TM_ABC_iron-siderophores_like"/>
    <property type="match status" value="1"/>
</dbReference>
<dbReference type="AlphaFoldDB" id="A0AAU6WGK3"/>
<proteinExistence type="inferred from homology"/>
<dbReference type="KEGG" id="gey:QMQ05_04635"/>
<dbReference type="GO" id="GO:0022857">
    <property type="term" value="F:transmembrane transporter activity"/>
    <property type="evidence" value="ECO:0007669"/>
    <property type="project" value="InterPro"/>
</dbReference>
<feature type="transmembrane region" description="Helical" evidence="8">
    <location>
        <begin position="12"/>
        <end position="30"/>
    </location>
</feature>
<evidence type="ECO:0000256" key="7">
    <source>
        <dbReference type="ARBA" id="ARBA00023136"/>
    </source>
</evidence>
<gene>
    <name evidence="9" type="ORF">QMQ05_04635</name>
</gene>
<feature type="transmembrane region" description="Helical" evidence="8">
    <location>
        <begin position="239"/>
        <end position="265"/>
    </location>
</feature>
<evidence type="ECO:0000256" key="8">
    <source>
        <dbReference type="SAM" id="Phobius"/>
    </source>
</evidence>
<evidence type="ECO:0000313" key="9">
    <source>
        <dbReference type="EMBL" id="XAO46820.1"/>
    </source>
</evidence>
<feature type="transmembrane region" description="Helical" evidence="8">
    <location>
        <begin position="302"/>
        <end position="323"/>
    </location>
</feature>
<keyword evidence="6 8" id="KW-1133">Transmembrane helix</keyword>
<feature type="transmembrane region" description="Helical" evidence="8">
    <location>
        <begin position="95"/>
        <end position="118"/>
    </location>
</feature>
<dbReference type="InterPro" id="IPR000522">
    <property type="entry name" value="ABC_transptr_permease_BtuC"/>
</dbReference>
<keyword evidence="7 8" id="KW-0472">Membrane</keyword>